<feature type="region of interest" description="Disordered" evidence="1">
    <location>
        <begin position="76"/>
        <end position="105"/>
    </location>
</feature>
<comment type="caution">
    <text evidence="3">The sequence shown here is derived from an EMBL/GenBank/DDBJ whole genome shotgun (WGS) entry which is preliminary data.</text>
</comment>
<organism evidence="3 4">
    <name type="scientific">Saccharothrix australiensis</name>
    <dbReference type="NCBI Taxonomy" id="2072"/>
    <lineage>
        <taxon>Bacteria</taxon>
        <taxon>Bacillati</taxon>
        <taxon>Actinomycetota</taxon>
        <taxon>Actinomycetes</taxon>
        <taxon>Pseudonocardiales</taxon>
        <taxon>Pseudonocardiaceae</taxon>
        <taxon>Saccharothrix</taxon>
    </lineage>
</organism>
<proteinExistence type="predicted"/>
<feature type="transmembrane region" description="Helical" evidence="2">
    <location>
        <begin position="18"/>
        <end position="39"/>
    </location>
</feature>
<keyword evidence="2" id="KW-1133">Transmembrane helix</keyword>
<evidence type="ECO:0000313" key="3">
    <source>
        <dbReference type="EMBL" id="RKT49369.1"/>
    </source>
</evidence>
<sequence>MTAPAPDRTPLRGIARRLAVGLAVLGGAVSGLATVGAITAEQSGALQAVLTTTAALGAAVTSALAALGVARRGEPLVTPMHDPRDDAGRRLVPVDAGTDGGRSAP</sequence>
<dbReference type="Proteomes" id="UP000282084">
    <property type="component" value="Unassembled WGS sequence"/>
</dbReference>
<dbReference type="RefSeq" id="WP_121012974.1">
    <property type="nucleotide sequence ID" value="NZ_RBXO01000002.1"/>
</dbReference>
<reference evidence="3 4" key="1">
    <citation type="submission" date="2018-10" db="EMBL/GenBank/DDBJ databases">
        <title>Sequencing the genomes of 1000 actinobacteria strains.</title>
        <authorList>
            <person name="Klenk H.-P."/>
        </authorList>
    </citation>
    <scope>NUCLEOTIDE SEQUENCE [LARGE SCALE GENOMIC DNA]</scope>
    <source>
        <strain evidence="3 4">DSM 43800</strain>
    </source>
</reference>
<evidence type="ECO:0000313" key="4">
    <source>
        <dbReference type="Proteomes" id="UP000282084"/>
    </source>
</evidence>
<keyword evidence="2" id="KW-0812">Transmembrane</keyword>
<keyword evidence="2" id="KW-0472">Membrane</keyword>
<accession>A0A495VJ21</accession>
<gene>
    <name evidence="3" type="ORF">C8E97_6748</name>
</gene>
<dbReference type="EMBL" id="RBXO01000002">
    <property type="protein sequence ID" value="RKT49369.1"/>
    <property type="molecule type" value="Genomic_DNA"/>
</dbReference>
<evidence type="ECO:0000256" key="2">
    <source>
        <dbReference type="SAM" id="Phobius"/>
    </source>
</evidence>
<name>A0A495VJ21_9PSEU</name>
<protein>
    <submittedName>
        <fullName evidence="3">Uncharacterized protein</fullName>
    </submittedName>
</protein>
<feature type="transmembrane region" description="Helical" evidence="2">
    <location>
        <begin position="45"/>
        <end position="70"/>
    </location>
</feature>
<keyword evidence="4" id="KW-1185">Reference proteome</keyword>
<evidence type="ECO:0000256" key="1">
    <source>
        <dbReference type="SAM" id="MobiDB-lite"/>
    </source>
</evidence>
<dbReference type="AlphaFoldDB" id="A0A495VJ21"/>